<dbReference type="GO" id="GO:0005509">
    <property type="term" value="F:calcium ion binding"/>
    <property type="evidence" value="ECO:0007669"/>
    <property type="project" value="InterPro"/>
</dbReference>
<dbReference type="Pfam" id="PF00627">
    <property type="entry name" value="UBA"/>
    <property type="match status" value="1"/>
</dbReference>
<gene>
    <name evidence="6" type="ORF">J8A68_003460</name>
</gene>
<feature type="domain" description="EH" evidence="4">
    <location>
        <begin position="272"/>
        <end position="361"/>
    </location>
</feature>
<dbReference type="PANTHER" id="PTHR11216">
    <property type="entry name" value="EH DOMAIN"/>
    <property type="match status" value="1"/>
</dbReference>
<dbReference type="EMBL" id="JAGSYN010000153">
    <property type="protein sequence ID" value="KAG7663033.1"/>
    <property type="molecule type" value="Genomic_DNA"/>
</dbReference>
<feature type="compositionally biased region" description="Acidic residues" evidence="2">
    <location>
        <begin position="1029"/>
        <end position="1041"/>
    </location>
</feature>
<dbReference type="GO" id="GO:0005737">
    <property type="term" value="C:cytoplasm"/>
    <property type="evidence" value="ECO:0007669"/>
    <property type="project" value="TreeGrafter"/>
</dbReference>
<protein>
    <recommendedName>
        <fullName evidence="8">EH domain-containing and endocytosis protein 1</fullName>
    </recommendedName>
</protein>
<dbReference type="OrthoDB" id="524326at2759"/>
<evidence type="ECO:0000313" key="6">
    <source>
        <dbReference type="EMBL" id="KAG7663033.1"/>
    </source>
</evidence>
<feature type="compositionally biased region" description="Acidic residues" evidence="2">
    <location>
        <begin position="1106"/>
        <end position="1122"/>
    </location>
</feature>
<dbReference type="SMART" id="SM00165">
    <property type="entry name" value="UBA"/>
    <property type="match status" value="1"/>
</dbReference>
<feature type="region of interest" description="Disordered" evidence="2">
    <location>
        <begin position="1106"/>
        <end position="1186"/>
    </location>
</feature>
<organism evidence="6 7">
    <name type="scientific">[Candida] subhashii</name>
    <dbReference type="NCBI Taxonomy" id="561895"/>
    <lineage>
        <taxon>Eukaryota</taxon>
        <taxon>Fungi</taxon>
        <taxon>Dikarya</taxon>
        <taxon>Ascomycota</taxon>
        <taxon>Saccharomycotina</taxon>
        <taxon>Pichiomycetes</taxon>
        <taxon>Debaryomycetaceae</taxon>
        <taxon>Spathaspora</taxon>
    </lineage>
</organism>
<dbReference type="InterPro" id="IPR000261">
    <property type="entry name" value="EH_dom"/>
</dbReference>
<dbReference type="GO" id="GO:0005886">
    <property type="term" value="C:plasma membrane"/>
    <property type="evidence" value="ECO:0007669"/>
    <property type="project" value="TreeGrafter"/>
</dbReference>
<keyword evidence="1" id="KW-0175">Coiled coil</keyword>
<dbReference type="PROSITE" id="PS50030">
    <property type="entry name" value="UBA"/>
    <property type="match status" value="1"/>
</dbReference>
<feature type="compositionally biased region" description="Polar residues" evidence="2">
    <location>
        <begin position="836"/>
        <end position="848"/>
    </location>
</feature>
<evidence type="ECO:0000259" key="3">
    <source>
        <dbReference type="PROSITE" id="PS50030"/>
    </source>
</evidence>
<dbReference type="PANTHER" id="PTHR11216:SF170">
    <property type="entry name" value="DYNAMIN ASSOCIATED PROTEIN 160, ISOFORM D"/>
    <property type="match status" value="1"/>
</dbReference>
<evidence type="ECO:0000259" key="4">
    <source>
        <dbReference type="PROSITE" id="PS50031"/>
    </source>
</evidence>
<name>A0A8J5UHK0_9ASCO</name>
<evidence type="ECO:0000259" key="5">
    <source>
        <dbReference type="PROSITE" id="PS50222"/>
    </source>
</evidence>
<dbReference type="Proteomes" id="UP000694255">
    <property type="component" value="Unassembled WGS sequence"/>
</dbReference>
<feature type="compositionally biased region" description="Polar residues" evidence="2">
    <location>
        <begin position="379"/>
        <end position="391"/>
    </location>
</feature>
<evidence type="ECO:0008006" key="8">
    <source>
        <dbReference type="Google" id="ProtNLM"/>
    </source>
</evidence>
<feature type="region of interest" description="Disordered" evidence="2">
    <location>
        <begin position="834"/>
        <end position="864"/>
    </location>
</feature>
<dbReference type="PROSITE" id="PS50222">
    <property type="entry name" value="EF_HAND_2"/>
    <property type="match status" value="1"/>
</dbReference>
<feature type="region of interest" description="Disordered" evidence="2">
    <location>
        <begin position="965"/>
        <end position="1086"/>
    </location>
</feature>
<feature type="coiled-coil region" evidence="1">
    <location>
        <begin position="644"/>
        <end position="790"/>
    </location>
</feature>
<feature type="region of interest" description="Disordered" evidence="2">
    <location>
        <begin position="420"/>
        <end position="469"/>
    </location>
</feature>
<dbReference type="Pfam" id="PF12763">
    <property type="entry name" value="EH"/>
    <property type="match status" value="3"/>
</dbReference>
<sequence>MSVTSVGLTPEEKMLYTQLFRSLDPDNTGVITGEKSRSTFEKSGLPPAILGEIWQIADPNNLGFLSQFGFCYAMRLIGYIQAGQRPVPGLGDVPGPLPKFANLNLQLQPQSTNSSFMSTQPTSIIPQDPITPVSPTDFQKFSQLFEKTVGSVEGNLAGPQARDIFLKAKLPTPVLGQIWALVDRYNTGQLNVGSFAIAMHLIQGLLSGQIKQLPVALPESVWQSVEPSSLAHTPQMRQASLGSINSQQTAIRHPSIRNAPATDNEWNVSPAMKQQYDSIFNNLDKDNVGHLNPDQVANFLMTSNLNQQDLATIWDLSDIQNTGIFTKLEFSIALFLVNKKLAGDKLPNIVPDALLSSLKSQVPAQQQIPSQSVPVPPATQNFSQPRVQATSEPVIVTQAQVPKSSLDDLADIFGSVPKPNPAAAAASSASPQPVLQQRASSSDLSRPIEPPKVRSTLTGSFRPTSQFGQSLLEKNKASTPTEENHQESLLLEDATSPAPGPESASMSPQVTASRDQKVVNYDALRNVPPPPKKAATPIPKSLTPGFVPPSVSNEVVAAPPPPQTANTNEDLLADPAISGQLSQATTDIANVSNQIKSLATQTTNLHEKKTRAEQELARILSVKVEIDNKLKQFRVSYENEVKQVEQVEASLAAAKEGTEALRSEASIAEAKLNSLTTEFNEKQLQLEELQKENGSLKEKLGTLNAEIAELENQTASKQSEYQGLSNQVSVKKSQVQVAIVKVEELKNKVIEIENSNKQLQLDLDNAERERLAAEREQRDLEEKARELELKKPTAPSPGIALPASAAAAAGVGIGALAGAAIGGIVATETGDDHTITEQQEQNESGNEVQSREIPDVEAGSVADVEDVNKRFPDLGVNEPADNFTNATSSVATDNVDENETPITSPSNSEFQYPQGANVGIAGGMVGMPGVLVGVQRTDSLTSSVQNNAALSVRDDNLDEISDRDTLSNAAEETLPNTAGTENFDSERSGDMGSGKESSGIESFEMVNSEDVNSPNGANEEFPPIRELEIQESDSSDEETEAMVDALPEPNIDEEEKSVEEPHVATEESPIMKPSFDDFDSAFDNLQPATPEVNQQDLFADEFNDLEDAQEDNQADEFGDEEFGGLSNEFSNSNAPDFSAANTASTPEGNDEWEQLFAGFGNAQPETGIPVPAEQESQQNNSNNGSNKYAIQELVGMGFDEETAIGALTKENWNLEAATNYLLDNA</sequence>
<feature type="domain" description="EF-hand" evidence="5">
    <location>
        <begin position="271"/>
        <end position="306"/>
    </location>
</feature>
<feature type="compositionally biased region" description="Polar residues" evidence="2">
    <location>
        <begin position="1127"/>
        <end position="1147"/>
    </location>
</feature>
<feature type="compositionally biased region" description="Low complexity" evidence="2">
    <location>
        <begin position="1173"/>
        <end position="1186"/>
    </location>
</feature>
<feature type="compositionally biased region" description="Polar residues" evidence="2">
    <location>
        <begin position="966"/>
        <end position="982"/>
    </location>
</feature>
<dbReference type="SMART" id="SM00027">
    <property type="entry name" value="EH"/>
    <property type="match status" value="3"/>
</dbReference>
<feature type="domain" description="UBA" evidence="3">
    <location>
        <begin position="1183"/>
        <end position="1224"/>
    </location>
</feature>
<feature type="compositionally biased region" description="Polar residues" evidence="2">
    <location>
        <begin position="504"/>
        <end position="513"/>
    </location>
</feature>
<proteinExistence type="predicted"/>
<dbReference type="RefSeq" id="XP_049263266.1">
    <property type="nucleotide sequence ID" value="XM_049407318.1"/>
</dbReference>
<dbReference type="GeneID" id="73470260"/>
<evidence type="ECO:0000313" key="7">
    <source>
        <dbReference type="Proteomes" id="UP000694255"/>
    </source>
</evidence>
<feature type="compositionally biased region" description="Polar residues" evidence="2">
    <location>
        <begin position="431"/>
        <end position="444"/>
    </location>
</feature>
<feature type="region of interest" description="Disordered" evidence="2">
    <location>
        <begin position="365"/>
        <end position="391"/>
    </location>
</feature>
<evidence type="ECO:0000256" key="2">
    <source>
        <dbReference type="SAM" id="MobiDB-lite"/>
    </source>
</evidence>
<dbReference type="FunFam" id="1.10.8.10:FF:000010">
    <property type="entry name" value="Putative ubiquitin-conjugating enzyme e2 k"/>
    <property type="match status" value="1"/>
</dbReference>
<dbReference type="GO" id="GO:0016197">
    <property type="term" value="P:endosomal transport"/>
    <property type="evidence" value="ECO:0007669"/>
    <property type="project" value="TreeGrafter"/>
</dbReference>
<accession>A0A8J5UHK0</accession>
<dbReference type="GO" id="GO:0006897">
    <property type="term" value="P:endocytosis"/>
    <property type="evidence" value="ECO:0007669"/>
    <property type="project" value="TreeGrafter"/>
</dbReference>
<feature type="region of interest" description="Disordered" evidence="2">
    <location>
        <begin position="493"/>
        <end position="515"/>
    </location>
</feature>
<reference evidence="6 7" key="1">
    <citation type="journal article" date="2021" name="DNA Res.">
        <title>Genome analysis of Candida subhashii reveals its hybrid nature and dual mitochondrial genome conformations.</title>
        <authorList>
            <person name="Mixao V."/>
            <person name="Hegedusova E."/>
            <person name="Saus E."/>
            <person name="Pryszcz L.P."/>
            <person name="Cillingova A."/>
            <person name="Nosek J."/>
            <person name="Gabaldon T."/>
        </authorList>
    </citation>
    <scope>NUCLEOTIDE SEQUENCE [LARGE SCALE GENOMIC DNA]</scope>
    <source>
        <strain evidence="6 7">CBS 10753</strain>
    </source>
</reference>
<dbReference type="AlphaFoldDB" id="A0A8J5UHK0"/>
<dbReference type="InterPro" id="IPR015940">
    <property type="entry name" value="UBA"/>
</dbReference>
<dbReference type="InterPro" id="IPR002048">
    <property type="entry name" value="EF_hand_dom"/>
</dbReference>
<feature type="domain" description="EH" evidence="4">
    <location>
        <begin position="12"/>
        <end position="98"/>
    </location>
</feature>
<comment type="caution">
    <text evidence="6">The sequence shown here is derived from an EMBL/GenBank/DDBJ whole genome shotgun (WGS) entry which is preliminary data.</text>
</comment>
<dbReference type="FunFam" id="1.10.238.10:FF:000558">
    <property type="entry name" value="EH domain-containing and endocytosis protein 1"/>
    <property type="match status" value="1"/>
</dbReference>
<keyword evidence="7" id="KW-1185">Reference proteome</keyword>
<evidence type="ECO:0000256" key="1">
    <source>
        <dbReference type="SAM" id="Coils"/>
    </source>
</evidence>
<feature type="compositionally biased region" description="Polar residues" evidence="2">
    <location>
        <begin position="455"/>
        <end position="469"/>
    </location>
</feature>
<feature type="domain" description="EH" evidence="4">
    <location>
        <begin position="137"/>
        <end position="228"/>
    </location>
</feature>
<dbReference type="PROSITE" id="PS50031">
    <property type="entry name" value="EH"/>
    <property type="match status" value="3"/>
</dbReference>
<dbReference type="CDD" id="cd00052">
    <property type="entry name" value="EH"/>
    <property type="match status" value="3"/>
</dbReference>